<name>A0A074ZQK8_OPIVI</name>
<feature type="non-terminal residue" evidence="2">
    <location>
        <position position="1"/>
    </location>
</feature>
<accession>A0A074ZQK8</accession>
<dbReference type="KEGG" id="ovi:T265_13661"/>
<evidence type="ECO:0000313" key="2">
    <source>
        <dbReference type="EMBL" id="KER28107.1"/>
    </source>
</evidence>
<dbReference type="Proteomes" id="UP000054324">
    <property type="component" value="Unassembled WGS sequence"/>
</dbReference>
<gene>
    <name evidence="2" type="ORF">T265_13661</name>
</gene>
<keyword evidence="3" id="KW-1185">Reference proteome</keyword>
<evidence type="ECO:0000313" key="3">
    <source>
        <dbReference type="Proteomes" id="UP000054324"/>
    </source>
</evidence>
<feature type="non-terminal residue" evidence="2">
    <location>
        <position position="105"/>
    </location>
</feature>
<proteinExistence type="predicted"/>
<dbReference type="EMBL" id="KL596707">
    <property type="protein sequence ID" value="KER28107.1"/>
    <property type="molecule type" value="Genomic_DNA"/>
</dbReference>
<reference evidence="2 3" key="1">
    <citation type="submission" date="2013-11" db="EMBL/GenBank/DDBJ databases">
        <title>Opisthorchis viverrini - life in the bile duct.</title>
        <authorList>
            <person name="Young N.D."/>
            <person name="Nagarajan N."/>
            <person name="Lin S.J."/>
            <person name="Korhonen P.K."/>
            <person name="Jex A.R."/>
            <person name="Hall R.S."/>
            <person name="Safavi-Hemami H."/>
            <person name="Kaewkong W."/>
            <person name="Bertrand D."/>
            <person name="Gao S."/>
            <person name="Seet Q."/>
            <person name="Wongkham S."/>
            <person name="Teh B.T."/>
            <person name="Wongkham C."/>
            <person name="Intapan P.M."/>
            <person name="Maleewong W."/>
            <person name="Yang X."/>
            <person name="Hu M."/>
            <person name="Wang Z."/>
            <person name="Hofmann A."/>
            <person name="Sternberg P.W."/>
            <person name="Tan P."/>
            <person name="Wang J."/>
            <person name="Gasser R.B."/>
        </authorList>
    </citation>
    <scope>NUCLEOTIDE SEQUENCE [LARGE SCALE GENOMIC DNA]</scope>
</reference>
<dbReference type="AlphaFoldDB" id="A0A074ZQK8"/>
<dbReference type="CTD" id="20327828"/>
<organism evidence="2 3">
    <name type="scientific">Opisthorchis viverrini</name>
    <name type="common">Southeast Asian liver fluke</name>
    <dbReference type="NCBI Taxonomy" id="6198"/>
    <lineage>
        <taxon>Eukaryota</taxon>
        <taxon>Metazoa</taxon>
        <taxon>Spiralia</taxon>
        <taxon>Lophotrochozoa</taxon>
        <taxon>Platyhelminthes</taxon>
        <taxon>Trematoda</taxon>
        <taxon>Digenea</taxon>
        <taxon>Opisthorchiida</taxon>
        <taxon>Opisthorchiata</taxon>
        <taxon>Opisthorchiidae</taxon>
        <taxon>Opisthorchis</taxon>
    </lineage>
</organism>
<feature type="region of interest" description="Disordered" evidence="1">
    <location>
        <begin position="76"/>
        <end position="105"/>
    </location>
</feature>
<sequence>RLLRQQNSLDIWQDSSLHDCHLAQKTVQFLIISDSQLQVTRYYSRFLHCPRAPILRQLSTPKQLLGRRGRRLQHARHSYQLSKGDARDQQEIGGPLARTWSSSLP</sequence>
<dbReference type="RefSeq" id="XP_009168182.1">
    <property type="nucleotide sequence ID" value="XM_009169918.1"/>
</dbReference>
<protein>
    <submittedName>
        <fullName evidence="2">Uncharacterized protein</fullName>
    </submittedName>
</protein>
<dbReference type="GeneID" id="20327828"/>
<evidence type="ECO:0000256" key="1">
    <source>
        <dbReference type="SAM" id="MobiDB-lite"/>
    </source>
</evidence>